<dbReference type="Gene3D" id="3.40.50.720">
    <property type="entry name" value="NAD(P)-binding Rossmann-like Domain"/>
    <property type="match status" value="1"/>
</dbReference>
<reference evidence="10 11" key="1">
    <citation type="submission" date="2017-12" db="EMBL/GenBank/DDBJ databases">
        <authorList>
            <consortium name="DOE Joint Genome Institute"/>
            <person name="Haridas S."/>
            <person name="Kjaerbolling I."/>
            <person name="Vesth T.C."/>
            <person name="Frisvad J.C."/>
            <person name="Nybo J.L."/>
            <person name="Theobald S."/>
            <person name="Kuo A."/>
            <person name="Bowyer P."/>
            <person name="Matsuda Y."/>
            <person name="Mondo S."/>
            <person name="Lyhne E.K."/>
            <person name="Kogle M.E."/>
            <person name="Clum A."/>
            <person name="Lipzen A."/>
            <person name="Salamov A."/>
            <person name="Ngan C.Y."/>
            <person name="Daum C."/>
            <person name="Chiniquy J."/>
            <person name="Barry K."/>
            <person name="LaButti K."/>
            <person name="Simmons B.A."/>
            <person name="Magnuson J.K."/>
            <person name="Mortensen U.H."/>
            <person name="Larsen T.O."/>
            <person name="Grigoriev I.V."/>
            <person name="Baker S.E."/>
            <person name="Andersen M.R."/>
            <person name="Nordberg H.P."/>
            <person name="Cantor M.N."/>
            <person name="Hua S.X."/>
        </authorList>
    </citation>
    <scope>NUCLEOTIDE SEQUENCE [LARGE SCALE GENOMIC DNA]</scope>
    <source>
        <strain evidence="10 11">CBS 102.13</strain>
    </source>
</reference>
<sequence>MAPFLVPVSATSANSLARQIQYVKDYCKSRTVAALDLAHTLGARRDHRRHRAFAVTTGEDIISELPAFESGVASTKPLEQLVFVFTGQGAQWPGMGKELIPAFDGFRADIRRLDNVLQSLPDPPTWSMENTICAFDDASLFTQAEFAQPLCVAIQIGLVNLLGSWGIAPTLVVGHSSGEIAAAYAAHSITADAAITIAYYRGQAAKCHTRPGGMVAVGLGRDAVTQYLNDGVVVACENSPQSTVLSGDAEAVSQMIRFLNDEHPDILTTRLDVNTAYHSHHMAEIGHIFEKMIRGRAPACTPQIPMYSTVLGRSLTISDQLDSRYWRNNLELPVLFSTTIKKVLHDLQSQAMCFAEIGPHCPLSGPLRQMFKEAKIKPTPNYVATLCKNQHQSINIIQSVGRMFLNGIKVSFPALNGAGTVLFDLPPYPWDYSTKQWMESRVTKGWRMRQHGHHELLGSRVLESNDLEPSWRNILRLEDSPWLADHKFSGCIVYPSAGHIAAVGEAIRQVSGASRYVIRNMLIKNALVLDAQDDVELMTSLRPVTLTDVLDSDWYQFVIHSYNGTEWRKHCTGHVTAVHDAVPAGEPAPPFLRHVDTGLQYRSLRELGLDYGPHFQGLDGVTADPISETARGRITIQEPLEQIDTYSVHPTVIDKALQLMTVAGTRGIARHMDRVAIPVSFDKVYCGCGNPGELRAQATCRKAAHGNFMADSLVVGSTEVILDIQGVKSFAMEADDHGNSFNDGLRSARTDWQPDIEFVPSLADLLPPAPPRMELELHVIEQICALQIMIMYRSTQNITPKASYLLNYKHWLAQCVEKFQHGNHALVPEAQEWTAMDPEQQESLRASLSRRAEENFQSESAQMIARFSSRIAASVEGIFRGEVSMVESMMVNNDLELFYNSISHPSDYRPFLSALGRSRPHMRVLEIGAGTGGMTASTLEGLETANGVRMFSEYVFTDISPGFFSAGRERFRNIPRMVFKTLDITRDPVEQGFSAASFDLVVCSNVLHATPALQTTLSNVRKLLVPGGYLFLQELCPETSLIDGIMGLLEGWWVGECEGRVDHPYISPSRWDEELRMAGFTGAEAMAYDNVQPYQFNANIISRLPSDELTGEHISLLYDGAITESARSIENVFLRQGYSVSWCTLESGACGNIVSLLDLNSPFFDGISQRSFDLFRDFINREPPKSILWVARHIQMECEDPRWSQTFAVARSVRLESSIPFATVEMDPPNQRGLDLLVKVYQKFQSRLLSGLEPDYEYSIKRGSVYTCRYHPTDLSERATTRRCPNGARRLSIGSTGLLDTLHWVQHEPRLPGAGEVEIEVRYVALNFKDMMVAMGFIGHKDDLGFEASGIVRGIGPGPHDQILRVGDRVSVMGSPMFSTSVVAKSIQCCKIPAKLSLEKAVTLPCVYATVVYSLLTVGRLQSGQSVLVHSACGGVGLAAIQVCQMIGAEIFATVGSEVKAQHLVNNHHIPRDRIFNSRNPSFKEDVLGVTGGRGVDIVLNSLSGECLHASWECVAEFGTMVEIGKRDMMGHGTLRMDQFQGNRSFFGVDLHHMGLQRPAEVFRILQQAIGYIERGQIKPIEPRTIFEAHEVEDAFRYMQTGEHMGKILVRFPEDPVQLPVSTAEERLSLSPEVSYLLVGGLGGLGQAVSRWMVESGARSLVFLSRSAGHSAGFEAFHHELKVMGCSITAVAGDVANPDDVKRALNACPHPVAGVIQMAMVLKVGALVLHLRRRMNTDTRTQDQTFEKMTHDEWTGAISPKIEGTWNLYRALQDHPLDFFVLFGSLVGHLANVGQANYGAANCFHEAFAKYSRARGFPSAVLDLGAVKDIGYVSAHPDLLQRCLASSIEPLGERQLVRALQVAIAQARVPFNPDQGADPSSVIVGLQQLTNEHCRTTYQSDLRLALFKEADTQHESGGSSQMDTINQFIADAERDPSILHLPSSVELMTLEIAHLVRAGSGDETVEAAAEIPIDSLMTIEIRSWLRKRLNVDVPAMKIAKGKNIGGLSKFVLEGIDEKLRLKGVGTGQVASE</sequence>
<dbReference type="Gene3D" id="3.40.50.150">
    <property type="entry name" value="Vaccinia Virus protein VP39"/>
    <property type="match status" value="1"/>
</dbReference>
<dbReference type="InterPro" id="IPR020807">
    <property type="entry name" value="PKS_DH"/>
</dbReference>
<dbReference type="InterPro" id="IPR049900">
    <property type="entry name" value="PKS_mFAS_DH"/>
</dbReference>
<dbReference type="InterPro" id="IPR042104">
    <property type="entry name" value="PKS_dehydratase_sf"/>
</dbReference>
<dbReference type="InterPro" id="IPR016036">
    <property type="entry name" value="Malonyl_transacylase_ACP-bd"/>
</dbReference>
<dbReference type="InterPro" id="IPR020806">
    <property type="entry name" value="PKS_PP-bd"/>
</dbReference>
<evidence type="ECO:0000313" key="11">
    <source>
        <dbReference type="Proteomes" id="UP000234585"/>
    </source>
</evidence>
<dbReference type="PANTHER" id="PTHR43775:SF49">
    <property type="entry name" value="SYNTHASE, PUTATIVE (JCVI)-RELATED"/>
    <property type="match status" value="1"/>
</dbReference>
<evidence type="ECO:0000256" key="4">
    <source>
        <dbReference type="ARBA" id="ARBA00022679"/>
    </source>
</evidence>
<dbReference type="CDD" id="cd02440">
    <property type="entry name" value="AdoMet_MTases"/>
    <property type="match status" value="1"/>
</dbReference>
<evidence type="ECO:0000256" key="5">
    <source>
        <dbReference type="ARBA" id="ARBA00022857"/>
    </source>
</evidence>
<dbReference type="SMART" id="SM00823">
    <property type="entry name" value="PKS_PP"/>
    <property type="match status" value="1"/>
</dbReference>
<dbReference type="GO" id="GO:1901336">
    <property type="term" value="P:lactone biosynthetic process"/>
    <property type="evidence" value="ECO:0007669"/>
    <property type="project" value="UniProtKB-ARBA"/>
</dbReference>
<dbReference type="SUPFAM" id="SSF51735">
    <property type="entry name" value="NAD(P)-binding Rossmann-fold domains"/>
    <property type="match status" value="2"/>
</dbReference>
<dbReference type="GO" id="GO:0031177">
    <property type="term" value="F:phosphopantetheine binding"/>
    <property type="evidence" value="ECO:0007669"/>
    <property type="project" value="InterPro"/>
</dbReference>
<dbReference type="GO" id="GO:0008168">
    <property type="term" value="F:methyltransferase activity"/>
    <property type="evidence" value="ECO:0007669"/>
    <property type="project" value="UniProtKB-KW"/>
</dbReference>
<dbReference type="InterPro" id="IPR014043">
    <property type="entry name" value="Acyl_transferase_dom"/>
</dbReference>
<dbReference type="SMART" id="SM00822">
    <property type="entry name" value="PKS_KR"/>
    <property type="match status" value="1"/>
</dbReference>
<dbReference type="InterPro" id="IPR050091">
    <property type="entry name" value="PKS_NRPS_Biosynth_Enz"/>
</dbReference>
<dbReference type="InterPro" id="IPR013968">
    <property type="entry name" value="PKS_KR"/>
</dbReference>
<dbReference type="CDD" id="cd05195">
    <property type="entry name" value="enoyl_red"/>
    <property type="match status" value="1"/>
</dbReference>
<dbReference type="GO" id="GO:0016491">
    <property type="term" value="F:oxidoreductase activity"/>
    <property type="evidence" value="ECO:0007669"/>
    <property type="project" value="InterPro"/>
</dbReference>
<keyword evidence="5" id="KW-0521">NADP</keyword>
<dbReference type="InterPro" id="IPR001227">
    <property type="entry name" value="Ac_transferase_dom_sf"/>
</dbReference>
<dbReference type="Gene3D" id="3.30.70.3290">
    <property type="match status" value="1"/>
</dbReference>
<dbReference type="InterPro" id="IPR036291">
    <property type="entry name" value="NAD(P)-bd_dom_sf"/>
</dbReference>
<evidence type="ECO:0000256" key="7">
    <source>
        <dbReference type="ARBA" id="ARBA00023315"/>
    </source>
</evidence>
<dbReference type="Pfam" id="PF00698">
    <property type="entry name" value="Acyl_transf_1"/>
    <property type="match status" value="1"/>
</dbReference>
<dbReference type="GO" id="GO:0006633">
    <property type="term" value="P:fatty acid biosynthetic process"/>
    <property type="evidence" value="ECO:0007669"/>
    <property type="project" value="TreeGrafter"/>
</dbReference>
<keyword evidence="11" id="KW-1185">Reference proteome</keyword>
<dbReference type="Gene3D" id="3.90.180.10">
    <property type="entry name" value="Medium-chain alcohol dehydrogenases, catalytic domain"/>
    <property type="match status" value="1"/>
</dbReference>
<dbReference type="SMART" id="SM00829">
    <property type="entry name" value="PKS_ER"/>
    <property type="match status" value="1"/>
</dbReference>
<feature type="active site" description="Proton donor; for dehydratase activity" evidence="8">
    <location>
        <position position="654"/>
    </location>
</feature>
<keyword evidence="2" id="KW-0597">Phosphoprotein</keyword>
<dbReference type="SMART" id="SM00826">
    <property type="entry name" value="PKS_DH"/>
    <property type="match status" value="1"/>
</dbReference>
<dbReference type="Pfam" id="PF14765">
    <property type="entry name" value="PS-DH"/>
    <property type="match status" value="1"/>
</dbReference>
<dbReference type="InterPro" id="IPR013217">
    <property type="entry name" value="Methyltransf_12"/>
</dbReference>
<gene>
    <name evidence="10" type="ORF">BDW47DRAFT_96153</name>
</gene>
<dbReference type="InterPro" id="IPR049551">
    <property type="entry name" value="PKS_DH_C"/>
</dbReference>
<accession>A0A2I2EY89</accession>
<dbReference type="SUPFAM" id="SSF47336">
    <property type="entry name" value="ACP-like"/>
    <property type="match status" value="1"/>
</dbReference>
<evidence type="ECO:0000313" key="10">
    <source>
        <dbReference type="EMBL" id="PLB33338.1"/>
    </source>
</evidence>
<evidence type="ECO:0000256" key="2">
    <source>
        <dbReference type="ARBA" id="ARBA00022553"/>
    </source>
</evidence>
<dbReference type="EMBL" id="KZ559212">
    <property type="protein sequence ID" value="PLB33338.1"/>
    <property type="molecule type" value="Genomic_DNA"/>
</dbReference>
<dbReference type="GO" id="GO:0032259">
    <property type="term" value="P:methylation"/>
    <property type="evidence" value="ECO:0007669"/>
    <property type="project" value="UniProtKB-KW"/>
</dbReference>
<feature type="active site" description="Proton acceptor; for dehydratase activity" evidence="8">
    <location>
        <position position="486"/>
    </location>
</feature>
<dbReference type="SMART" id="SM00827">
    <property type="entry name" value="PKS_AT"/>
    <property type="match status" value="1"/>
</dbReference>
<dbReference type="GO" id="GO:0044550">
    <property type="term" value="P:secondary metabolite biosynthetic process"/>
    <property type="evidence" value="ECO:0007669"/>
    <property type="project" value="TreeGrafter"/>
</dbReference>
<dbReference type="Gene3D" id="3.40.366.10">
    <property type="entry name" value="Malonyl-Coenzyme A Acyl Carrier Protein, domain 2"/>
    <property type="match status" value="1"/>
</dbReference>
<dbReference type="GO" id="GO:0004312">
    <property type="term" value="F:fatty acid synthase activity"/>
    <property type="evidence" value="ECO:0007669"/>
    <property type="project" value="TreeGrafter"/>
</dbReference>
<dbReference type="Proteomes" id="UP000234585">
    <property type="component" value="Unassembled WGS sequence"/>
</dbReference>
<feature type="domain" description="PKS/mFAS DH" evidence="9">
    <location>
        <begin position="454"/>
        <end position="738"/>
    </location>
</feature>
<protein>
    <submittedName>
        <fullName evidence="10">KR-domain-containing protein</fullName>
    </submittedName>
</protein>
<keyword evidence="1" id="KW-0596">Phosphopantetheine</keyword>
<evidence type="ECO:0000256" key="8">
    <source>
        <dbReference type="PROSITE-ProRule" id="PRU01363"/>
    </source>
</evidence>
<dbReference type="InterPro" id="IPR011032">
    <property type="entry name" value="GroES-like_sf"/>
</dbReference>
<evidence type="ECO:0000256" key="1">
    <source>
        <dbReference type="ARBA" id="ARBA00022450"/>
    </source>
</evidence>
<feature type="region of interest" description="N-terminal hotdog fold" evidence="8">
    <location>
        <begin position="454"/>
        <end position="582"/>
    </location>
</feature>
<dbReference type="PROSITE" id="PS52019">
    <property type="entry name" value="PKS_MFAS_DH"/>
    <property type="match status" value="1"/>
</dbReference>
<name>A0A2I2EY89_ASPCN</name>
<dbReference type="OrthoDB" id="329835at2759"/>
<dbReference type="GeneID" id="36527477"/>
<dbReference type="Pfam" id="PF08242">
    <property type="entry name" value="Methyltransf_12"/>
    <property type="match status" value="1"/>
</dbReference>
<dbReference type="InterPro" id="IPR029063">
    <property type="entry name" value="SAM-dependent_MTases_sf"/>
</dbReference>
<dbReference type="SUPFAM" id="SSF55048">
    <property type="entry name" value="Probable ACP-binding domain of malonyl-CoA ACP transacylase"/>
    <property type="match status" value="1"/>
</dbReference>
<keyword evidence="6" id="KW-0511">Multifunctional enzyme</keyword>
<dbReference type="InterPro" id="IPR016035">
    <property type="entry name" value="Acyl_Trfase/lysoPLipase"/>
</dbReference>
<proteinExistence type="predicted"/>
<keyword evidence="7" id="KW-0012">Acyltransferase</keyword>
<dbReference type="Gene3D" id="3.10.129.110">
    <property type="entry name" value="Polyketide synthase dehydratase"/>
    <property type="match status" value="1"/>
</dbReference>
<dbReference type="InterPro" id="IPR013154">
    <property type="entry name" value="ADH-like_N"/>
</dbReference>
<dbReference type="SUPFAM" id="SSF53335">
    <property type="entry name" value="S-adenosyl-L-methionine-dependent methyltransferases"/>
    <property type="match status" value="1"/>
</dbReference>
<evidence type="ECO:0000256" key="6">
    <source>
        <dbReference type="ARBA" id="ARBA00023268"/>
    </source>
</evidence>
<feature type="region of interest" description="C-terminal hotdog fold" evidence="8">
    <location>
        <begin position="592"/>
        <end position="738"/>
    </location>
</feature>
<keyword evidence="4" id="KW-0808">Transferase</keyword>
<dbReference type="PANTHER" id="PTHR43775">
    <property type="entry name" value="FATTY ACID SYNTHASE"/>
    <property type="match status" value="1"/>
</dbReference>
<organism evidence="10 11">
    <name type="scientific">Aspergillus candidus</name>
    <dbReference type="NCBI Taxonomy" id="41067"/>
    <lineage>
        <taxon>Eukaryota</taxon>
        <taxon>Fungi</taxon>
        <taxon>Dikarya</taxon>
        <taxon>Ascomycota</taxon>
        <taxon>Pezizomycotina</taxon>
        <taxon>Eurotiomycetes</taxon>
        <taxon>Eurotiomycetidae</taxon>
        <taxon>Eurotiales</taxon>
        <taxon>Aspergillaceae</taxon>
        <taxon>Aspergillus</taxon>
        <taxon>Aspergillus subgen. Circumdati</taxon>
    </lineage>
</organism>
<evidence type="ECO:0000259" key="9">
    <source>
        <dbReference type="PROSITE" id="PS52019"/>
    </source>
</evidence>
<dbReference type="STRING" id="41067.A0A2I2EY89"/>
<dbReference type="SUPFAM" id="SSF52151">
    <property type="entry name" value="FabD/lysophospholipase-like"/>
    <property type="match status" value="1"/>
</dbReference>
<dbReference type="Pfam" id="PF08240">
    <property type="entry name" value="ADH_N"/>
    <property type="match status" value="1"/>
</dbReference>
<dbReference type="Pfam" id="PF13602">
    <property type="entry name" value="ADH_zinc_N_2"/>
    <property type="match status" value="1"/>
</dbReference>
<dbReference type="InterPro" id="IPR036736">
    <property type="entry name" value="ACP-like_sf"/>
</dbReference>
<dbReference type="SUPFAM" id="SSF50129">
    <property type="entry name" value="GroES-like"/>
    <property type="match status" value="1"/>
</dbReference>
<dbReference type="InterPro" id="IPR049552">
    <property type="entry name" value="PKS_DH_N"/>
</dbReference>
<dbReference type="Pfam" id="PF08659">
    <property type="entry name" value="KR"/>
    <property type="match status" value="2"/>
</dbReference>
<dbReference type="Pfam" id="PF21089">
    <property type="entry name" value="PKS_DH_N"/>
    <property type="match status" value="1"/>
</dbReference>
<dbReference type="RefSeq" id="XP_024667350.1">
    <property type="nucleotide sequence ID" value="XM_024820317.1"/>
</dbReference>
<dbReference type="InterPro" id="IPR020843">
    <property type="entry name" value="ER"/>
</dbReference>
<evidence type="ECO:0000256" key="3">
    <source>
        <dbReference type="ARBA" id="ARBA00022603"/>
    </source>
</evidence>
<keyword evidence="3" id="KW-0489">Methyltransferase</keyword>
<dbReference type="FunFam" id="3.40.50.720:FF:000209">
    <property type="entry name" value="Polyketide synthase Pks12"/>
    <property type="match status" value="1"/>
</dbReference>
<dbReference type="InterPro" id="IPR057326">
    <property type="entry name" value="KR_dom"/>
</dbReference>